<dbReference type="AlphaFoldDB" id="A0A075I2Q8"/>
<sequence length="61" mass="7187">MEKSFSHSTIGYNFKFTEFQAAVGIAQMRKLQKRILKKRSMFKEYIDLLSNVKGIEFLKPI</sequence>
<dbReference type="InterPro" id="IPR015424">
    <property type="entry name" value="PyrdxlP-dep_Trfase"/>
</dbReference>
<dbReference type="InterPro" id="IPR015421">
    <property type="entry name" value="PyrdxlP-dep_Trfase_major"/>
</dbReference>
<protein>
    <submittedName>
        <fullName evidence="1">Uncharacterized protein</fullName>
    </submittedName>
</protein>
<dbReference type="SUPFAM" id="SSF53383">
    <property type="entry name" value="PLP-dependent transferases"/>
    <property type="match status" value="1"/>
</dbReference>
<dbReference type="EMBL" id="KF901203">
    <property type="protein sequence ID" value="AIF22090.1"/>
    <property type="molecule type" value="Genomic_DNA"/>
</dbReference>
<proteinExistence type="predicted"/>
<reference evidence="1" key="1">
    <citation type="journal article" date="2014" name="Genome Biol. Evol.">
        <title>Pangenome evidence for extensive interdomain horizontal transfer affecting lineage core and shell genes in uncultured planktonic thaumarchaeota and euryarchaeota.</title>
        <authorList>
            <person name="Deschamps P."/>
            <person name="Zivanovic Y."/>
            <person name="Moreira D."/>
            <person name="Rodriguez-Valera F."/>
            <person name="Lopez-Garcia P."/>
        </authorList>
    </citation>
    <scope>NUCLEOTIDE SEQUENCE</scope>
</reference>
<dbReference type="InterPro" id="IPR000653">
    <property type="entry name" value="DegT/StrS_aminotransferase"/>
</dbReference>
<accession>A0A075I2Q8</accession>
<dbReference type="Gene3D" id="3.40.640.10">
    <property type="entry name" value="Type I PLP-dependent aspartate aminotransferase-like (Major domain)"/>
    <property type="match status" value="1"/>
</dbReference>
<organism evidence="1">
    <name type="scientific">uncultured marine thaumarchaeote SAT1000_07_E05</name>
    <dbReference type="NCBI Taxonomy" id="1456364"/>
    <lineage>
        <taxon>Archaea</taxon>
        <taxon>Nitrososphaerota</taxon>
        <taxon>environmental samples</taxon>
    </lineage>
</organism>
<evidence type="ECO:0000313" key="1">
    <source>
        <dbReference type="EMBL" id="AIF22090.1"/>
    </source>
</evidence>
<name>A0A075I2Q8_9ARCH</name>
<dbReference type="Pfam" id="PF01041">
    <property type="entry name" value="DegT_DnrJ_EryC1"/>
    <property type="match status" value="1"/>
</dbReference>